<dbReference type="Proteomes" id="UP000249493">
    <property type="component" value="Unassembled WGS sequence"/>
</dbReference>
<protein>
    <submittedName>
        <fullName evidence="1">Uncharacterized protein</fullName>
    </submittedName>
</protein>
<gene>
    <name evidence="1" type="ORF">DOZ80_21390</name>
</gene>
<organism evidence="1 2">
    <name type="scientific">Pseudomonas fluorescens</name>
    <dbReference type="NCBI Taxonomy" id="294"/>
    <lineage>
        <taxon>Bacteria</taxon>
        <taxon>Pseudomonadati</taxon>
        <taxon>Pseudomonadota</taxon>
        <taxon>Gammaproteobacteria</taxon>
        <taxon>Pseudomonadales</taxon>
        <taxon>Pseudomonadaceae</taxon>
        <taxon>Pseudomonas</taxon>
    </lineage>
</organism>
<dbReference type="AlphaFoldDB" id="A0A327MVJ6"/>
<evidence type="ECO:0000313" key="1">
    <source>
        <dbReference type="EMBL" id="RAI66413.1"/>
    </source>
</evidence>
<dbReference type="EMBL" id="QLIN01000010">
    <property type="protein sequence ID" value="RAI66413.1"/>
    <property type="molecule type" value="Genomic_DNA"/>
</dbReference>
<proteinExistence type="predicted"/>
<reference evidence="1 2" key="1">
    <citation type="submission" date="2018-06" db="EMBL/GenBank/DDBJ databases">
        <authorList>
            <person name="Zhirakovskaya E."/>
        </authorList>
    </citation>
    <scope>NUCLEOTIDE SEQUENCE [LARGE SCALE GENOMIC DNA]</scope>
    <source>
        <strain evidence="1 2">LY3</strain>
    </source>
</reference>
<name>A0A327MVJ6_PSEFL</name>
<sequence length="100" mass="11359">MKCATGSFWPILLKKSIMVCAAQKYASEIEIFTFGRGFRTEISRSSVQKRRLNQSMTRLSGRTDFFNRIGRLQSVAKGSIRTRFTTSANGELFVLPTKLM</sequence>
<comment type="caution">
    <text evidence="1">The sequence shown here is derived from an EMBL/GenBank/DDBJ whole genome shotgun (WGS) entry which is preliminary data.</text>
</comment>
<evidence type="ECO:0000313" key="2">
    <source>
        <dbReference type="Proteomes" id="UP000249493"/>
    </source>
</evidence>
<accession>A0A327MVJ6</accession>